<proteinExistence type="predicted"/>
<accession>A0ABV1K224</accession>
<dbReference type="SUPFAM" id="SSF56112">
    <property type="entry name" value="Protein kinase-like (PK-like)"/>
    <property type="match status" value="1"/>
</dbReference>
<dbReference type="InterPro" id="IPR011009">
    <property type="entry name" value="Kinase-like_dom_sf"/>
</dbReference>
<name>A0ABV1K224_9PSEU</name>
<gene>
    <name evidence="2" type="ORF">WHI96_26100</name>
</gene>
<evidence type="ECO:0000313" key="2">
    <source>
        <dbReference type="EMBL" id="MEQ3542286.1"/>
    </source>
</evidence>
<reference evidence="2 3" key="1">
    <citation type="submission" date="2024-03" db="EMBL/GenBank/DDBJ databases">
        <title>Draft genome sequence of Pseudonocardia tropica JCM 19149.</title>
        <authorList>
            <person name="Butdee W."/>
            <person name="Duangmal K."/>
        </authorList>
    </citation>
    <scope>NUCLEOTIDE SEQUENCE [LARGE SCALE GENOMIC DNA]</scope>
    <source>
        <strain evidence="2 3">JCM 19149</strain>
    </source>
</reference>
<evidence type="ECO:0000313" key="3">
    <source>
        <dbReference type="Proteomes" id="UP001464923"/>
    </source>
</evidence>
<protein>
    <submittedName>
        <fullName evidence="2">Phosphotransferase</fullName>
    </submittedName>
</protein>
<dbReference type="RefSeq" id="WP_345645650.1">
    <property type="nucleotide sequence ID" value="NZ_BAABLY010000035.1"/>
</dbReference>
<dbReference type="Pfam" id="PF01636">
    <property type="entry name" value="APH"/>
    <property type="match status" value="1"/>
</dbReference>
<dbReference type="Proteomes" id="UP001464923">
    <property type="component" value="Unassembled WGS sequence"/>
</dbReference>
<evidence type="ECO:0000259" key="1">
    <source>
        <dbReference type="Pfam" id="PF01636"/>
    </source>
</evidence>
<sequence length="127" mass="14048">MSQTEPQITAALVRELLQDQPPDLAALPLCEVEDGWGNQMWRLSDELAVRIQRMDATPEPQLKERRWLPRLAPHLPLPIPVPVRTGAPCCRPLPTGVEPVNLPAGTGSAPVRTSTSRRFWTGLQTVS</sequence>
<organism evidence="2 3">
    <name type="scientific">Pseudonocardia tropica</name>
    <dbReference type="NCBI Taxonomy" id="681289"/>
    <lineage>
        <taxon>Bacteria</taxon>
        <taxon>Bacillati</taxon>
        <taxon>Actinomycetota</taxon>
        <taxon>Actinomycetes</taxon>
        <taxon>Pseudonocardiales</taxon>
        <taxon>Pseudonocardiaceae</taxon>
        <taxon>Pseudonocardia</taxon>
    </lineage>
</organism>
<dbReference type="InterPro" id="IPR002575">
    <property type="entry name" value="Aminoglycoside_PTrfase"/>
</dbReference>
<comment type="caution">
    <text evidence="2">The sequence shown here is derived from an EMBL/GenBank/DDBJ whole genome shotgun (WGS) entry which is preliminary data.</text>
</comment>
<feature type="domain" description="Aminoglycoside phosphotransferase" evidence="1">
    <location>
        <begin position="31"/>
        <end position="86"/>
    </location>
</feature>
<keyword evidence="3" id="KW-1185">Reference proteome</keyword>
<dbReference type="EMBL" id="JBEDNP010000030">
    <property type="protein sequence ID" value="MEQ3542286.1"/>
    <property type="molecule type" value="Genomic_DNA"/>
</dbReference>
<dbReference type="Gene3D" id="3.30.200.20">
    <property type="entry name" value="Phosphorylase Kinase, domain 1"/>
    <property type="match status" value="1"/>
</dbReference>